<dbReference type="EMBL" id="MW056181">
    <property type="protein sequence ID" value="QQZ02312.1"/>
    <property type="molecule type" value="Genomic_RNA"/>
</dbReference>
<sequence length="66" mass="7242">MSLHSLLLGLGTLLVLCIITTTPDVYTSRAVLSYLLCRSVLSVFSSLIELIYDYALNGCELCGRRS</sequence>
<evidence type="ECO:0000313" key="1">
    <source>
        <dbReference type="EMBL" id="QQZ02312.1"/>
    </source>
</evidence>
<accession>A0A7U1BMQ4</accession>
<name>A0A7U1BMQ4_9CLOS</name>
<reference evidence="1" key="1">
    <citation type="journal article" date="2021" name="Plant">
        <title>First report of Rose leaf rosette-associated virus infecting rose (Rosa spp.) in California, USA.</title>
        <authorList>
            <person name="Soltani N."/>
            <person name="Golino D.A."/>
            <person name="Al Rwahnih M."/>
        </authorList>
    </citation>
    <scope>NUCLEOTIDE SEQUENCE</scope>
    <source>
        <strain evidence="1">VP Rose 126</strain>
    </source>
</reference>
<proteinExistence type="predicted"/>
<organism evidence="1">
    <name type="scientific">Rose leaf rosette-associated virus</name>
    <dbReference type="NCBI Taxonomy" id="1543207"/>
    <lineage>
        <taxon>Viruses</taxon>
        <taxon>Riboviria</taxon>
        <taxon>Orthornavirae</taxon>
        <taxon>Kitrinoviricota</taxon>
        <taxon>Alsuviricetes</taxon>
        <taxon>Martellivirales</taxon>
        <taxon>Closteroviridae</taxon>
        <taxon>Closterovirus</taxon>
        <taxon>Closterovirus rosafolium</taxon>
    </lineage>
</organism>
<protein>
    <submittedName>
        <fullName evidence="1">Uncharacterized protein</fullName>
    </submittedName>
</protein>